<protein>
    <recommendedName>
        <fullName evidence="4">Pilus assembly protein</fullName>
    </recommendedName>
</protein>
<dbReference type="AlphaFoldDB" id="A0A173ZAQ2"/>
<feature type="transmembrane region" description="Helical" evidence="1">
    <location>
        <begin position="75"/>
        <end position="97"/>
    </location>
</feature>
<reference evidence="2 3" key="1">
    <citation type="submission" date="2015-09" db="EMBL/GenBank/DDBJ databases">
        <authorList>
            <consortium name="Pathogen Informatics"/>
        </authorList>
    </citation>
    <scope>NUCLEOTIDE SEQUENCE [LARGE SCALE GENOMIC DNA]</scope>
    <source>
        <strain evidence="2 3">2789STDY5834863</strain>
    </source>
</reference>
<dbReference type="RefSeq" id="WP_055199836.1">
    <property type="nucleotide sequence ID" value="NZ_BTHH01000004.1"/>
</dbReference>
<keyword evidence="1" id="KW-0812">Transmembrane</keyword>
<gene>
    <name evidence="2" type="ORF">ERS852478_00890</name>
</gene>
<dbReference type="eggNOG" id="COG4961">
    <property type="taxonomic scope" value="Bacteria"/>
</dbReference>
<evidence type="ECO:0000313" key="3">
    <source>
        <dbReference type="Proteomes" id="UP000095431"/>
    </source>
</evidence>
<organism evidence="2 3">
    <name type="scientific">Blautia wexlerae</name>
    <dbReference type="NCBI Taxonomy" id="418240"/>
    <lineage>
        <taxon>Bacteria</taxon>
        <taxon>Bacillati</taxon>
        <taxon>Bacillota</taxon>
        <taxon>Clostridia</taxon>
        <taxon>Lachnospirales</taxon>
        <taxon>Lachnospiraceae</taxon>
        <taxon>Blautia</taxon>
    </lineage>
</organism>
<name>A0A173ZAQ2_9FIRM</name>
<evidence type="ECO:0008006" key="4">
    <source>
        <dbReference type="Google" id="ProtNLM"/>
    </source>
</evidence>
<proteinExistence type="predicted"/>
<accession>A0A173ZAQ2</accession>
<keyword evidence="1" id="KW-0472">Membrane</keyword>
<evidence type="ECO:0000256" key="1">
    <source>
        <dbReference type="SAM" id="Phobius"/>
    </source>
</evidence>
<evidence type="ECO:0000313" key="2">
    <source>
        <dbReference type="EMBL" id="CUN72268.1"/>
    </source>
</evidence>
<keyword evidence="1" id="KW-1133">Transmembrane helix</keyword>
<dbReference type="Proteomes" id="UP000095431">
    <property type="component" value="Unassembled WGS sequence"/>
</dbReference>
<sequence>MLLQKEKQSIEEIGKKDKKIYERRKVSLSNIYDLLFPQKSRKYFRTNAKEHIGEVPSVKVSFCTSFRGKIKKGSLAVETALVLPLFFLGMVTLISFMDIYKLQTEHLTALCTKAKQAGMYAYLPGGDSVDDITLPDIYTYKPFGGLIPLPDVGVYNHVKVHAWTGTEFPDNEGEQGETEPMVYVTASGSVYHKNPGCSYLNVSLKQIPGSSAKSASNKYGEHYSACEICSRNQNPAGVVYVTEQGNRYHNLESCSGLKRSVRLVKASSVSEMGACSRCG</sequence>
<dbReference type="EMBL" id="CYZN01000005">
    <property type="protein sequence ID" value="CUN72268.1"/>
    <property type="molecule type" value="Genomic_DNA"/>
</dbReference>